<evidence type="ECO:0000259" key="2">
    <source>
        <dbReference type="Pfam" id="PF05193"/>
    </source>
</evidence>
<dbReference type="PANTHER" id="PTHR11851:SF49">
    <property type="entry name" value="MITOCHONDRIAL-PROCESSING PEPTIDASE SUBUNIT ALPHA"/>
    <property type="match status" value="1"/>
</dbReference>
<gene>
    <name evidence="3" type="ORF">AVDCRST_MAG40-1578</name>
</gene>
<dbReference type="InterPro" id="IPR011249">
    <property type="entry name" value="Metalloenz_LuxS/M16"/>
</dbReference>
<accession>A0A6J4L5I1</accession>
<organism evidence="3">
    <name type="scientific">uncultured Gemmatimonadaceae bacterium</name>
    <dbReference type="NCBI Taxonomy" id="246130"/>
    <lineage>
        <taxon>Bacteria</taxon>
        <taxon>Pseudomonadati</taxon>
        <taxon>Gemmatimonadota</taxon>
        <taxon>Gemmatimonadia</taxon>
        <taxon>Gemmatimonadales</taxon>
        <taxon>Gemmatimonadaceae</taxon>
        <taxon>environmental samples</taxon>
    </lineage>
</organism>
<proteinExistence type="inferred from homology"/>
<dbReference type="InterPro" id="IPR050361">
    <property type="entry name" value="MPP/UQCRC_Complex"/>
</dbReference>
<sequence>APAARAGLEPLLLEASERGTTGFPRDRLRATMARLGSIVGVDADHDWTTFALRSTTATFDSSWAIFADRVMRPTLDSAEVELVRAQGVSAVRQRRDSPDAQLEFLADSVAFAGHPYAIAPGGTEASLRAITLAELRRYQQEQMVTSRMLLVVVGDVGRAEVERLVSTTLGTLPRGRYRWTPQPPPQAWTPAVVTEARQLPTNYVLGYFPGAAAWSPDYFPLRIAAAVLSGRFFAEIRSKRNLSYAVNAPFLDRGTAAAGLYVTTTDPATTLRLMREELYNLQEGWITPRGLEQLTQQFITEYFLDNETNADQANFLARAQLYRGDWRRAAAFADELRAVTPADVRRVARTYLRGLRLAYVGDPARLDQGLVRMF</sequence>
<dbReference type="AlphaFoldDB" id="A0A6J4L5I1"/>
<feature type="domain" description="Peptidase M16 C-terminal" evidence="2">
    <location>
        <begin position="130"/>
        <end position="294"/>
    </location>
</feature>
<name>A0A6J4L5I1_9BACT</name>
<dbReference type="PANTHER" id="PTHR11851">
    <property type="entry name" value="METALLOPROTEASE"/>
    <property type="match status" value="1"/>
</dbReference>
<dbReference type="Gene3D" id="3.30.830.10">
    <property type="entry name" value="Metalloenzyme, LuxS/M16 peptidase-like"/>
    <property type="match status" value="2"/>
</dbReference>
<dbReference type="GO" id="GO:0046872">
    <property type="term" value="F:metal ion binding"/>
    <property type="evidence" value="ECO:0007669"/>
    <property type="project" value="InterPro"/>
</dbReference>
<feature type="non-terminal residue" evidence="3">
    <location>
        <position position="1"/>
    </location>
</feature>
<dbReference type="InterPro" id="IPR007863">
    <property type="entry name" value="Peptidase_M16_C"/>
</dbReference>
<evidence type="ECO:0000256" key="1">
    <source>
        <dbReference type="ARBA" id="ARBA00007261"/>
    </source>
</evidence>
<protein>
    <recommendedName>
        <fullName evidence="2">Peptidase M16 C-terminal domain-containing protein</fullName>
    </recommendedName>
</protein>
<dbReference type="SUPFAM" id="SSF63411">
    <property type="entry name" value="LuxS/MPP-like metallohydrolase"/>
    <property type="match status" value="2"/>
</dbReference>
<evidence type="ECO:0000313" key="3">
    <source>
        <dbReference type="EMBL" id="CAA9323545.1"/>
    </source>
</evidence>
<dbReference type="EMBL" id="CADCTX010000495">
    <property type="protein sequence ID" value="CAA9323545.1"/>
    <property type="molecule type" value="Genomic_DNA"/>
</dbReference>
<comment type="similarity">
    <text evidence="1">Belongs to the peptidase M16 family.</text>
</comment>
<reference evidence="3" key="1">
    <citation type="submission" date="2020-02" db="EMBL/GenBank/DDBJ databases">
        <authorList>
            <person name="Meier V. D."/>
        </authorList>
    </citation>
    <scope>NUCLEOTIDE SEQUENCE</scope>
    <source>
        <strain evidence="3">AVDCRST_MAG40</strain>
    </source>
</reference>
<dbReference type="Pfam" id="PF05193">
    <property type="entry name" value="Peptidase_M16_C"/>
    <property type="match status" value="1"/>
</dbReference>